<dbReference type="AlphaFoldDB" id="A0A4C2A293"/>
<accession>A0A4C2A293</accession>
<comment type="caution">
    <text evidence="1">The sequence shown here is derived from an EMBL/GenBank/DDBJ whole genome shotgun (WGS) entry which is preliminary data.</text>
</comment>
<keyword evidence="2" id="KW-1185">Reference proteome</keyword>
<protein>
    <submittedName>
        <fullName evidence="1">Uncharacterized protein</fullName>
    </submittedName>
</protein>
<evidence type="ECO:0000313" key="1">
    <source>
        <dbReference type="EMBL" id="GBP95071.1"/>
    </source>
</evidence>
<gene>
    <name evidence="1" type="ORF">EVAR_98365_1</name>
</gene>
<proteinExistence type="predicted"/>
<dbReference type="EMBL" id="BGZK01002582">
    <property type="protein sequence ID" value="GBP95071.1"/>
    <property type="molecule type" value="Genomic_DNA"/>
</dbReference>
<organism evidence="1 2">
    <name type="scientific">Eumeta variegata</name>
    <name type="common">Bagworm moth</name>
    <name type="synonym">Eumeta japonica</name>
    <dbReference type="NCBI Taxonomy" id="151549"/>
    <lineage>
        <taxon>Eukaryota</taxon>
        <taxon>Metazoa</taxon>
        <taxon>Ecdysozoa</taxon>
        <taxon>Arthropoda</taxon>
        <taxon>Hexapoda</taxon>
        <taxon>Insecta</taxon>
        <taxon>Pterygota</taxon>
        <taxon>Neoptera</taxon>
        <taxon>Endopterygota</taxon>
        <taxon>Lepidoptera</taxon>
        <taxon>Glossata</taxon>
        <taxon>Ditrysia</taxon>
        <taxon>Tineoidea</taxon>
        <taxon>Psychidae</taxon>
        <taxon>Oiketicinae</taxon>
        <taxon>Eumeta</taxon>
    </lineage>
</organism>
<sequence>MQIKRQEQTLTIRNSREISPSGIGFYVPRRAHAAPTPCNRSAALDQSQKYLQTLRVETNCSIRHSRTICCAAGSLAIRRSSSG</sequence>
<evidence type="ECO:0000313" key="2">
    <source>
        <dbReference type="Proteomes" id="UP000299102"/>
    </source>
</evidence>
<reference evidence="1 2" key="1">
    <citation type="journal article" date="2019" name="Commun. Biol.">
        <title>The bagworm genome reveals a unique fibroin gene that provides high tensile strength.</title>
        <authorList>
            <person name="Kono N."/>
            <person name="Nakamura H."/>
            <person name="Ohtoshi R."/>
            <person name="Tomita M."/>
            <person name="Numata K."/>
            <person name="Arakawa K."/>
        </authorList>
    </citation>
    <scope>NUCLEOTIDE SEQUENCE [LARGE SCALE GENOMIC DNA]</scope>
</reference>
<name>A0A4C2A293_EUMVA</name>
<dbReference type="Proteomes" id="UP000299102">
    <property type="component" value="Unassembled WGS sequence"/>
</dbReference>